<keyword evidence="11" id="KW-0325">Glycoprotein</keyword>
<dbReference type="Gene3D" id="2.60.120.430">
    <property type="entry name" value="Galactose-binding lectin"/>
    <property type="match status" value="2"/>
</dbReference>
<keyword evidence="4 13" id="KW-0812">Transmembrane</keyword>
<keyword evidence="5 14" id="KW-0732">Signal</keyword>
<dbReference type="GeneID" id="110409654"/>
<dbReference type="PANTHER" id="PTHR45631:SF207">
    <property type="entry name" value="LRR RECEPTOR-LIKE SERINE_THREONINE-PROTEIN KINASE MEE39-RELATED"/>
    <property type="match status" value="1"/>
</dbReference>
<dbReference type="Gene3D" id="3.30.200.20">
    <property type="entry name" value="Phosphorylase Kinase, domain 1"/>
    <property type="match status" value="1"/>
</dbReference>
<evidence type="ECO:0000256" key="13">
    <source>
        <dbReference type="SAM" id="Phobius"/>
    </source>
</evidence>
<dbReference type="Proteomes" id="UP000504621">
    <property type="component" value="Unplaced"/>
</dbReference>
<dbReference type="FunFam" id="3.30.200.20:FF:000039">
    <property type="entry name" value="receptor-like protein kinase FERONIA"/>
    <property type="match status" value="1"/>
</dbReference>
<dbReference type="GO" id="GO:0005524">
    <property type="term" value="F:ATP binding"/>
    <property type="evidence" value="ECO:0007669"/>
    <property type="project" value="UniProtKB-UniRule"/>
</dbReference>
<evidence type="ECO:0000256" key="14">
    <source>
        <dbReference type="SAM" id="SignalP"/>
    </source>
</evidence>
<dbReference type="FunFam" id="1.10.510.10:FF:000252">
    <property type="entry name" value="Receptor-like protein kinase FERONIA"/>
    <property type="match status" value="1"/>
</dbReference>
<protein>
    <submittedName>
        <fullName evidence="17">Probable receptor-like protein kinase At5g24010 isoform X1</fullName>
    </submittedName>
</protein>
<feature type="transmembrane region" description="Helical" evidence="13">
    <location>
        <begin position="312"/>
        <end position="335"/>
    </location>
</feature>
<dbReference type="GO" id="GO:0016020">
    <property type="term" value="C:membrane"/>
    <property type="evidence" value="ECO:0007669"/>
    <property type="project" value="UniProtKB-SubCell"/>
</dbReference>
<dbReference type="InterPro" id="IPR000719">
    <property type="entry name" value="Prot_kinase_dom"/>
</dbReference>
<keyword evidence="7" id="KW-0418">Kinase</keyword>
<comment type="subcellular location">
    <subcellularLocation>
        <location evidence="1">Membrane</location>
        <topology evidence="1">Single-pass type I membrane protein</topology>
    </subcellularLocation>
</comment>
<dbReference type="PROSITE" id="PS00108">
    <property type="entry name" value="PROTEIN_KINASE_ST"/>
    <property type="match status" value="1"/>
</dbReference>
<dbReference type="InterPro" id="IPR008271">
    <property type="entry name" value="Ser/Thr_kinase_AS"/>
</dbReference>
<dbReference type="GO" id="GO:0004674">
    <property type="term" value="F:protein serine/threonine kinase activity"/>
    <property type="evidence" value="ECO:0007669"/>
    <property type="project" value="UniProtKB-KW"/>
</dbReference>
<dbReference type="AlphaFoldDB" id="A0A6J0ZKL3"/>
<dbReference type="SUPFAM" id="SSF56112">
    <property type="entry name" value="Protein kinase-like (PK-like)"/>
    <property type="match status" value="1"/>
</dbReference>
<dbReference type="PROSITE" id="PS50011">
    <property type="entry name" value="PROTEIN_KINASE_DOM"/>
    <property type="match status" value="1"/>
</dbReference>
<proteinExistence type="predicted"/>
<dbReference type="InterPro" id="IPR024788">
    <property type="entry name" value="Malectin-like_Carb-bd_dom"/>
</dbReference>
<keyword evidence="16" id="KW-1185">Reference proteome</keyword>
<keyword evidence="9 13" id="KW-1133">Transmembrane helix</keyword>
<evidence type="ECO:0000256" key="3">
    <source>
        <dbReference type="ARBA" id="ARBA00022679"/>
    </source>
</evidence>
<keyword evidence="3" id="KW-0808">Transferase</keyword>
<dbReference type="InterPro" id="IPR001245">
    <property type="entry name" value="Ser-Thr/Tyr_kinase_cat_dom"/>
</dbReference>
<dbReference type="RefSeq" id="XP_021274754.1">
    <property type="nucleotide sequence ID" value="XM_021419079.1"/>
</dbReference>
<dbReference type="FunFam" id="2.60.120.430:FF:000013">
    <property type="entry name" value="Putative receptor-like protein kinase"/>
    <property type="match status" value="1"/>
</dbReference>
<keyword evidence="10 13" id="KW-0472">Membrane</keyword>
<keyword evidence="6 12" id="KW-0547">Nucleotide-binding</keyword>
<evidence type="ECO:0000256" key="10">
    <source>
        <dbReference type="ARBA" id="ARBA00023136"/>
    </source>
</evidence>
<dbReference type="Pfam" id="PF12819">
    <property type="entry name" value="Malectin_like"/>
    <property type="match status" value="1"/>
</dbReference>
<dbReference type="InterPro" id="IPR011009">
    <property type="entry name" value="Kinase-like_dom_sf"/>
</dbReference>
<dbReference type="PROSITE" id="PS00107">
    <property type="entry name" value="PROTEIN_KINASE_ATP"/>
    <property type="match status" value="1"/>
</dbReference>
<evidence type="ECO:0000256" key="1">
    <source>
        <dbReference type="ARBA" id="ARBA00004479"/>
    </source>
</evidence>
<evidence type="ECO:0000313" key="16">
    <source>
        <dbReference type="Proteomes" id="UP000504621"/>
    </source>
</evidence>
<dbReference type="PANTHER" id="PTHR45631">
    <property type="entry name" value="OS07G0107800 PROTEIN-RELATED"/>
    <property type="match status" value="1"/>
</dbReference>
<accession>A0A6J0ZKL3</accession>
<evidence type="ECO:0000259" key="15">
    <source>
        <dbReference type="PROSITE" id="PS50011"/>
    </source>
</evidence>
<evidence type="ECO:0000256" key="9">
    <source>
        <dbReference type="ARBA" id="ARBA00022989"/>
    </source>
</evidence>
<sequence length="847" mass="94843">MENFHNLEILFPLFIFLLPLQFFSPLPFSSAYTLPEEYFINCGSRSNFTGSGNQNFVGDLNSGFHSLVGRSRPLTDASPSAGVSLLYRSARIFRQPSFYEFVIKKNGTYFVRLHFFVFSSPANLTNARFNVSASGFWLLPNFNVKNSSGSPVIKEFLITINVGSFRINFMPAEGSHLAFVNAIEVFLAPESFIRDNATRISPSGSRNSFDGLLSQVLQTLYRINVGGLTLTPENDTLWRNWKPDDSFLFNSEAARNSEFFADTPKFQLGGATVYDAPSLVYKTAKELNIDGRRQLNFFNITWSFTVSKNSLYFVRVHFCDIISVSLDAIIFNLYIYNKFSKKISSYDQIGQLAAPFYIDFVVDSDESGIMNISIGPRRDSQNQNAFLNGLEIMELMKKSDFVLFPVKPKSKRNSLFAIVGSVGVGAFVIVLIVIVLLSLKCRKAKPEQSPGWPLSAPLYGRGSSYNRISEKSANKSPSNLNLALRISYYEIEQSTKNFASNLLIGEGGFGKVYEGMLRGMKVAVKRSEPGHGQGILEFQTEIVVLSQISHRHLVSLIGYCDERSEMILVFEFMEKGTLRDNLYYSTANLENSYSARSELSWKQRLEICIGAAKGLNYLHTGSAGGIIHRDVKSTNILLDEQFVAKVADFGLSKSGLPDVEHSVDVKGTFGYLDPEYFISLQLTDKSDVYSFGVVLLEVLCARPAVVTSNRREEVNLAEWGMLWMREGQLEKIVDPMLVDKINPNSLRKFAETTEKCLKPSGSERPSMRDVLWDLEYALQLQLTQMNREPLEDSTTNASLEFSMPAIQRLPSNSFPAADDEDATVVFDDASDETACEAFSNSRIGDAR</sequence>
<keyword evidence="2" id="KW-0723">Serine/threonine-protein kinase</keyword>
<evidence type="ECO:0000256" key="4">
    <source>
        <dbReference type="ARBA" id="ARBA00022692"/>
    </source>
</evidence>
<dbReference type="FunFam" id="2.60.120.430:FF:000005">
    <property type="entry name" value="Putative receptor-like protein kinase"/>
    <property type="match status" value="1"/>
</dbReference>
<evidence type="ECO:0000256" key="7">
    <source>
        <dbReference type="ARBA" id="ARBA00022777"/>
    </source>
</evidence>
<feature type="signal peptide" evidence="14">
    <location>
        <begin position="1"/>
        <end position="31"/>
    </location>
</feature>
<organism evidence="16 17">
    <name type="scientific">Herrania umbratica</name>
    <dbReference type="NCBI Taxonomy" id="108875"/>
    <lineage>
        <taxon>Eukaryota</taxon>
        <taxon>Viridiplantae</taxon>
        <taxon>Streptophyta</taxon>
        <taxon>Embryophyta</taxon>
        <taxon>Tracheophyta</taxon>
        <taxon>Spermatophyta</taxon>
        <taxon>Magnoliopsida</taxon>
        <taxon>eudicotyledons</taxon>
        <taxon>Gunneridae</taxon>
        <taxon>Pentapetalae</taxon>
        <taxon>rosids</taxon>
        <taxon>malvids</taxon>
        <taxon>Malvales</taxon>
        <taxon>Malvaceae</taxon>
        <taxon>Byttnerioideae</taxon>
        <taxon>Herrania</taxon>
    </lineage>
</organism>
<dbReference type="SMART" id="SM00220">
    <property type="entry name" value="S_TKc"/>
    <property type="match status" value="1"/>
</dbReference>
<evidence type="ECO:0000256" key="11">
    <source>
        <dbReference type="ARBA" id="ARBA00023180"/>
    </source>
</evidence>
<reference evidence="17" key="1">
    <citation type="submission" date="2025-08" db="UniProtKB">
        <authorList>
            <consortium name="RefSeq"/>
        </authorList>
    </citation>
    <scope>IDENTIFICATION</scope>
    <source>
        <tissue evidence="17">Leaf</tissue>
    </source>
</reference>
<evidence type="ECO:0000256" key="12">
    <source>
        <dbReference type="PROSITE-ProRule" id="PRU10141"/>
    </source>
</evidence>
<evidence type="ECO:0000256" key="2">
    <source>
        <dbReference type="ARBA" id="ARBA00022527"/>
    </source>
</evidence>
<dbReference type="Gene3D" id="1.10.510.10">
    <property type="entry name" value="Transferase(Phosphotransferase) domain 1"/>
    <property type="match status" value="1"/>
</dbReference>
<feature type="transmembrane region" description="Helical" evidence="13">
    <location>
        <begin position="415"/>
        <end position="439"/>
    </location>
</feature>
<feature type="binding site" evidence="12">
    <location>
        <position position="525"/>
    </location>
    <ligand>
        <name>ATP</name>
        <dbReference type="ChEBI" id="CHEBI:30616"/>
    </ligand>
</feature>
<gene>
    <name evidence="17" type="primary">LOC110409654</name>
</gene>
<evidence type="ECO:0000256" key="8">
    <source>
        <dbReference type="ARBA" id="ARBA00022840"/>
    </source>
</evidence>
<evidence type="ECO:0000313" key="17">
    <source>
        <dbReference type="RefSeq" id="XP_021274754.1"/>
    </source>
</evidence>
<evidence type="ECO:0000256" key="5">
    <source>
        <dbReference type="ARBA" id="ARBA00022729"/>
    </source>
</evidence>
<evidence type="ECO:0000256" key="6">
    <source>
        <dbReference type="ARBA" id="ARBA00022741"/>
    </source>
</evidence>
<name>A0A6J0ZKL3_9ROSI</name>
<dbReference type="InterPro" id="IPR017441">
    <property type="entry name" value="Protein_kinase_ATP_BS"/>
</dbReference>
<feature type="domain" description="Protein kinase" evidence="15">
    <location>
        <begin position="498"/>
        <end position="777"/>
    </location>
</feature>
<keyword evidence="8 12" id="KW-0067">ATP-binding</keyword>
<feature type="chain" id="PRO_5027121099" evidence="14">
    <location>
        <begin position="32"/>
        <end position="847"/>
    </location>
</feature>
<dbReference type="Pfam" id="PF07714">
    <property type="entry name" value="PK_Tyr_Ser-Thr"/>
    <property type="match status" value="1"/>
</dbReference>
<dbReference type="OrthoDB" id="1928639at2759"/>